<dbReference type="EC" id="1.1.1.79" evidence="6"/>
<dbReference type="AlphaFoldDB" id="A0A073JSD2"/>
<dbReference type="STRING" id="574376.BAMA_18120"/>
<dbReference type="InterPro" id="IPR050223">
    <property type="entry name" value="D-isomer_2-hydroxyacid_DH"/>
</dbReference>
<feature type="domain" description="D-isomer specific 2-hydroxyacid dehydrogenase NAD-binding" evidence="5">
    <location>
        <begin position="108"/>
        <end position="287"/>
    </location>
</feature>
<name>A0A073JSD2_9BACI</name>
<reference evidence="6 7" key="1">
    <citation type="submission" date="2014-06" db="EMBL/GenBank/DDBJ databases">
        <title>Draft genome sequence of Bacillus manliponensis JCM 15802 (MCCC 1A00708).</title>
        <authorList>
            <person name="Lai Q."/>
            <person name="Liu Y."/>
            <person name="Shao Z."/>
        </authorList>
    </citation>
    <scope>NUCLEOTIDE SEQUENCE [LARGE SCALE GENOMIC DNA]</scope>
    <source>
        <strain evidence="6 7">JCM 15802</strain>
    </source>
</reference>
<comment type="caution">
    <text evidence="6">The sequence shown here is derived from an EMBL/GenBank/DDBJ whole genome shotgun (WGS) entry which is preliminary data.</text>
</comment>
<proteinExistence type="inferred from homology"/>
<dbReference type="EC" id="1.1.1.81" evidence="6"/>
<dbReference type="OrthoDB" id="9805416at2"/>
<dbReference type="InterPro" id="IPR029752">
    <property type="entry name" value="D-isomer_DH_CS1"/>
</dbReference>
<dbReference type="RefSeq" id="WP_034644043.1">
    <property type="nucleotide sequence ID" value="NZ_CBCSJC010000046.1"/>
</dbReference>
<evidence type="ECO:0000256" key="1">
    <source>
        <dbReference type="ARBA" id="ARBA00005854"/>
    </source>
</evidence>
<dbReference type="GO" id="GO:0051287">
    <property type="term" value="F:NAD binding"/>
    <property type="evidence" value="ECO:0007669"/>
    <property type="project" value="InterPro"/>
</dbReference>
<comment type="similarity">
    <text evidence="1 3">Belongs to the D-isomer specific 2-hydroxyacid dehydrogenase family.</text>
</comment>
<dbReference type="GO" id="GO:0005829">
    <property type="term" value="C:cytosol"/>
    <property type="evidence" value="ECO:0007669"/>
    <property type="project" value="TreeGrafter"/>
</dbReference>
<accession>A0A073JSD2</accession>
<feature type="domain" description="D-isomer specific 2-hydroxyacid dehydrogenase catalytic" evidence="4">
    <location>
        <begin position="7"/>
        <end position="318"/>
    </location>
</feature>
<dbReference type="PANTHER" id="PTHR10996:SF283">
    <property type="entry name" value="GLYOXYLATE_HYDROXYPYRUVATE REDUCTASE B"/>
    <property type="match status" value="1"/>
</dbReference>
<dbReference type="EMBL" id="JOTN01000040">
    <property type="protein sequence ID" value="KEK17177.1"/>
    <property type="molecule type" value="Genomic_DNA"/>
</dbReference>
<dbReference type="Pfam" id="PF02826">
    <property type="entry name" value="2-Hacid_dh_C"/>
    <property type="match status" value="1"/>
</dbReference>
<dbReference type="PANTHER" id="PTHR10996">
    <property type="entry name" value="2-HYDROXYACID DEHYDROGENASE-RELATED"/>
    <property type="match status" value="1"/>
</dbReference>
<dbReference type="GO" id="GO:0016618">
    <property type="term" value="F:hydroxypyruvate reductase [NAD(P)H] activity"/>
    <property type="evidence" value="ECO:0007669"/>
    <property type="project" value="UniProtKB-EC"/>
</dbReference>
<gene>
    <name evidence="6" type="ORF">BAMA_18120</name>
</gene>
<dbReference type="CDD" id="cd05301">
    <property type="entry name" value="GDH"/>
    <property type="match status" value="1"/>
</dbReference>
<keyword evidence="6" id="KW-0670">Pyruvate</keyword>
<organism evidence="6 7">
    <name type="scientific">Bacillus manliponensis</name>
    <dbReference type="NCBI Taxonomy" id="574376"/>
    <lineage>
        <taxon>Bacteria</taxon>
        <taxon>Bacillati</taxon>
        <taxon>Bacillota</taxon>
        <taxon>Bacilli</taxon>
        <taxon>Bacillales</taxon>
        <taxon>Bacillaceae</taxon>
        <taxon>Bacillus</taxon>
        <taxon>Bacillus cereus group</taxon>
    </lineage>
</organism>
<sequence length="322" mass="36267">MKQKVYISEKVPAFVEEYIGQHFEYEKWDGTEKITRDVLLDKIKDKQGLLNFGAKIDEELLDAAPHLKVVSNISVGYDNFDLEAMKQRQIIGTNTPYVLDDTVADLAFALMLAAGRRIAELDQYVKQGEWNAEIGKAQFGLDVHHATVGIIGMGRIGEAVAKRAKFGFDMNVLYYNRRRKEEAEKQFDAVYCELDELLQKADYIVMLTPLTEETYHLIGEREFSLMKDTAIFINVSRGDTVDEGALIRALQEKKIYAAGIDTFSKEPIEKDNPLLSLKNVVTVPHIGSATLKTRHQMAMTAAENLVAALKGEEAPYVVSELR</sequence>
<keyword evidence="7" id="KW-1185">Reference proteome</keyword>
<dbReference type="PROSITE" id="PS00065">
    <property type="entry name" value="D_2_HYDROXYACID_DH_1"/>
    <property type="match status" value="1"/>
</dbReference>
<dbReference type="Pfam" id="PF00389">
    <property type="entry name" value="2-Hacid_dh"/>
    <property type="match status" value="1"/>
</dbReference>
<dbReference type="InterPro" id="IPR006140">
    <property type="entry name" value="D-isomer_DH_NAD-bd"/>
</dbReference>
<evidence type="ECO:0000259" key="5">
    <source>
        <dbReference type="Pfam" id="PF02826"/>
    </source>
</evidence>
<protein>
    <submittedName>
        <fullName evidence="6">Bifunctional glyoxylate/hydroxypyruvate reductase B</fullName>
        <ecNumber evidence="6">1.1.1.79</ecNumber>
        <ecNumber evidence="6">1.1.1.81</ecNumber>
    </submittedName>
</protein>
<dbReference type="GO" id="GO:0030267">
    <property type="term" value="F:glyoxylate reductase (NADPH) activity"/>
    <property type="evidence" value="ECO:0007669"/>
    <property type="project" value="UniProtKB-EC"/>
</dbReference>
<dbReference type="eggNOG" id="COG1052">
    <property type="taxonomic scope" value="Bacteria"/>
</dbReference>
<evidence type="ECO:0000313" key="7">
    <source>
        <dbReference type="Proteomes" id="UP000027822"/>
    </source>
</evidence>
<evidence type="ECO:0000256" key="2">
    <source>
        <dbReference type="ARBA" id="ARBA00023002"/>
    </source>
</evidence>
<dbReference type="InterPro" id="IPR006139">
    <property type="entry name" value="D-isomer_2_OHA_DH_cat_dom"/>
</dbReference>
<dbReference type="SUPFAM" id="SSF52283">
    <property type="entry name" value="Formate/glycerate dehydrogenase catalytic domain-like"/>
    <property type="match status" value="1"/>
</dbReference>
<dbReference type="Gene3D" id="3.40.50.720">
    <property type="entry name" value="NAD(P)-binding Rossmann-like Domain"/>
    <property type="match status" value="2"/>
</dbReference>
<keyword evidence="2 3" id="KW-0560">Oxidoreductase</keyword>
<dbReference type="SUPFAM" id="SSF51735">
    <property type="entry name" value="NAD(P)-binding Rossmann-fold domains"/>
    <property type="match status" value="1"/>
</dbReference>
<dbReference type="FunFam" id="3.40.50.720:FF:000462">
    <property type="entry name" value="Glyoxylate reductase (NADP+)"/>
    <property type="match status" value="1"/>
</dbReference>
<evidence type="ECO:0000256" key="3">
    <source>
        <dbReference type="RuleBase" id="RU003719"/>
    </source>
</evidence>
<evidence type="ECO:0000313" key="6">
    <source>
        <dbReference type="EMBL" id="KEK17177.1"/>
    </source>
</evidence>
<dbReference type="Proteomes" id="UP000027822">
    <property type="component" value="Unassembled WGS sequence"/>
</dbReference>
<evidence type="ECO:0000259" key="4">
    <source>
        <dbReference type="Pfam" id="PF00389"/>
    </source>
</evidence>
<dbReference type="InterPro" id="IPR036291">
    <property type="entry name" value="NAD(P)-bd_dom_sf"/>
</dbReference>